<dbReference type="InterPro" id="IPR006047">
    <property type="entry name" value="GH13_cat_dom"/>
</dbReference>
<protein>
    <submittedName>
        <fullName evidence="5">Glucohydrolase</fullName>
    </submittedName>
</protein>
<accession>A0A151KVE0</accession>
<keyword evidence="3" id="KW-0326">Glycosidase</keyword>
<evidence type="ECO:0000313" key="5">
    <source>
        <dbReference type="EMBL" id="KYN86397.1"/>
    </source>
</evidence>
<dbReference type="GO" id="GO:0004556">
    <property type="term" value="F:alpha-amylase activity"/>
    <property type="evidence" value="ECO:0007669"/>
    <property type="project" value="TreeGrafter"/>
</dbReference>
<dbReference type="Pfam" id="PF23915">
    <property type="entry name" value="SusG_C"/>
    <property type="match status" value="1"/>
</dbReference>
<dbReference type="RefSeq" id="WP_061897532.1">
    <property type="nucleotide sequence ID" value="NZ_LOBR01000057.1"/>
</dbReference>
<dbReference type="Gene3D" id="3.20.20.80">
    <property type="entry name" value="Glycosidases"/>
    <property type="match status" value="1"/>
</dbReference>
<dbReference type="NCBIfam" id="NF008183">
    <property type="entry name" value="PRK10933.1"/>
    <property type="match status" value="1"/>
</dbReference>
<proteinExistence type="inferred from homology"/>
<dbReference type="Gene3D" id="3.90.400.10">
    <property type="entry name" value="Oligo-1,6-glucosidase, Domain 2"/>
    <property type="match status" value="1"/>
</dbReference>
<dbReference type="Gene3D" id="2.60.40.1180">
    <property type="entry name" value="Golgi alpha-mannosidase II"/>
    <property type="match status" value="1"/>
</dbReference>
<organism evidence="5 6">
    <name type="scientific">Vibrio cidicii</name>
    <dbReference type="NCBI Taxonomy" id="1763883"/>
    <lineage>
        <taxon>Bacteria</taxon>
        <taxon>Pseudomonadati</taxon>
        <taxon>Pseudomonadota</taxon>
        <taxon>Gammaproteobacteria</taxon>
        <taxon>Vibrionales</taxon>
        <taxon>Vibrionaceae</taxon>
        <taxon>Vibrio</taxon>
    </lineage>
</organism>
<dbReference type="FunFam" id="2.60.40.1180:FF:000007">
    <property type="entry name" value="Sucrose isomerase"/>
    <property type="match status" value="1"/>
</dbReference>
<evidence type="ECO:0000313" key="6">
    <source>
        <dbReference type="Proteomes" id="UP000075346"/>
    </source>
</evidence>
<dbReference type="SUPFAM" id="SSF51445">
    <property type="entry name" value="(Trans)glycosidases"/>
    <property type="match status" value="1"/>
</dbReference>
<dbReference type="FunFam" id="3.90.400.10:FF:000002">
    <property type="entry name" value="Sucrose isomerase"/>
    <property type="match status" value="1"/>
</dbReference>
<dbReference type="InterPro" id="IPR017853">
    <property type="entry name" value="GH"/>
</dbReference>
<dbReference type="InterPro" id="IPR013780">
    <property type="entry name" value="Glyco_hydro_b"/>
</dbReference>
<evidence type="ECO:0000256" key="3">
    <source>
        <dbReference type="ARBA" id="ARBA00023295"/>
    </source>
</evidence>
<dbReference type="EMBL" id="LOBR01000057">
    <property type="protein sequence ID" value="KYN86397.1"/>
    <property type="molecule type" value="Genomic_DNA"/>
</dbReference>
<evidence type="ECO:0000256" key="1">
    <source>
        <dbReference type="ARBA" id="ARBA00008061"/>
    </source>
</evidence>
<sequence length="544" mass="63283">METKWWHDAVVYQIYPRSFCDSNNDGIGDINGIISKLDYLQQLGINVLWLSPVYKSPMDDNGYDISDYQDIAAEFGTMDEMKTLLAEAKQRDIKIVMDLVVNHTSDEHPWFIEAKKSKDNPYRDYYIWRDAKPDGSAPDEQGSIFGGSAWQWDETTQQYYFHLFSKRQPDLNWENPKVQQEVHQMMNWWIEQGIGGFRLDVIDLIGKEIDKGITGNGPRLHPLLQEMNRATFGDKDLLTVGETWGATPEIAKLYSDPARHELSMVFQFEHITLTWQHGDKWNPIPLELKQFKQVLTKWQTELADQGWNSLFWNNHDLPRVVSKYGNDRELRVESAKMLATALHFLKGTPYIYQGEEIGMTNVAFDSLQQYKDIETLNFYQVKTQSGVSHEHMMQAIHENSRDNARTPMQWSNAPHAGFSQVEPWIETNPNYEAINVEQALADQNSIFYHYQKLIQLRKAHPAIVYGDFMPLFEDHDSVFAYLRKHQDETLLVINNFSETELNIDLPEALRNQSVECLICNYEAKQYLDVTLSLKPYESLAFKLN</sequence>
<evidence type="ECO:0000256" key="2">
    <source>
        <dbReference type="ARBA" id="ARBA00022801"/>
    </source>
</evidence>
<dbReference type="SUPFAM" id="SSF51011">
    <property type="entry name" value="Glycosyl hydrolase domain"/>
    <property type="match status" value="1"/>
</dbReference>
<dbReference type="PANTHER" id="PTHR10357:SF179">
    <property type="entry name" value="NEUTRAL AND BASIC AMINO ACID TRANSPORT PROTEIN RBAT"/>
    <property type="match status" value="1"/>
</dbReference>
<dbReference type="Proteomes" id="UP000075346">
    <property type="component" value="Unassembled WGS sequence"/>
</dbReference>
<dbReference type="AlphaFoldDB" id="A0A151KVE0"/>
<dbReference type="GO" id="GO:0009313">
    <property type="term" value="P:oligosaccharide catabolic process"/>
    <property type="evidence" value="ECO:0007669"/>
    <property type="project" value="TreeGrafter"/>
</dbReference>
<comment type="similarity">
    <text evidence="1">Belongs to the glycosyl hydrolase 13 family.</text>
</comment>
<gene>
    <name evidence="5" type="ORF">ATY37_04320</name>
</gene>
<evidence type="ECO:0000259" key="4">
    <source>
        <dbReference type="SMART" id="SM00642"/>
    </source>
</evidence>
<dbReference type="SMART" id="SM00642">
    <property type="entry name" value="Aamy"/>
    <property type="match status" value="1"/>
</dbReference>
<dbReference type="InterPro" id="IPR056300">
    <property type="entry name" value="SusG-like_C"/>
</dbReference>
<keyword evidence="2" id="KW-0378">Hydrolase</keyword>
<dbReference type="InterPro" id="IPR045857">
    <property type="entry name" value="O16G_dom_2"/>
</dbReference>
<dbReference type="FunFam" id="3.20.20.80:FF:000064">
    <property type="entry name" value="Oligo-1,6-glucosidase"/>
    <property type="match status" value="2"/>
</dbReference>
<comment type="caution">
    <text evidence="5">The sequence shown here is derived from an EMBL/GenBank/DDBJ whole genome shotgun (WGS) entry which is preliminary data.</text>
</comment>
<dbReference type="CDD" id="cd11333">
    <property type="entry name" value="AmyAc_SI_OligoGlu_DGase"/>
    <property type="match status" value="1"/>
</dbReference>
<feature type="domain" description="Glycosyl hydrolase family 13 catalytic" evidence="4">
    <location>
        <begin position="13"/>
        <end position="405"/>
    </location>
</feature>
<dbReference type="PANTHER" id="PTHR10357">
    <property type="entry name" value="ALPHA-AMYLASE FAMILY MEMBER"/>
    <property type="match status" value="1"/>
</dbReference>
<name>A0A151KVE0_9VIBR</name>
<dbReference type="Pfam" id="PF00128">
    <property type="entry name" value="Alpha-amylase"/>
    <property type="match status" value="1"/>
</dbReference>
<reference evidence="6" key="1">
    <citation type="submission" date="2015-12" db="EMBL/GenBank/DDBJ databases">
        <authorList>
            <person name="Shamseldin A."/>
            <person name="Moawad H."/>
            <person name="Abd El-Rahim W.M."/>
            <person name="Sadowsky M.J."/>
        </authorList>
    </citation>
    <scope>NUCLEOTIDE SEQUENCE [LARGE SCALE GENOMIC DNA]</scope>
    <source>
        <strain evidence="6">2538-88</strain>
    </source>
</reference>